<dbReference type="Gene3D" id="1.10.630.10">
    <property type="entry name" value="Cytochrome P450"/>
    <property type="match status" value="1"/>
</dbReference>
<dbReference type="CDD" id="cd11058">
    <property type="entry name" value="CYP60B-like"/>
    <property type="match status" value="1"/>
</dbReference>
<dbReference type="EMBL" id="KV749392">
    <property type="protein sequence ID" value="OCL09616.1"/>
    <property type="molecule type" value="Genomic_DNA"/>
</dbReference>
<evidence type="ECO:0000313" key="8">
    <source>
        <dbReference type="EMBL" id="OCL09616.1"/>
    </source>
</evidence>
<dbReference type="PANTHER" id="PTHR24305">
    <property type="entry name" value="CYTOCHROME P450"/>
    <property type="match status" value="1"/>
</dbReference>
<dbReference type="OrthoDB" id="1470350at2759"/>
<dbReference type="GO" id="GO:0005506">
    <property type="term" value="F:iron ion binding"/>
    <property type="evidence" value="ECO:0007669"/>
    <property type="project" value="InterPro"/>
</dbReference>
<dbReference type="Pfam" id="PF00067">
    <property type="entry name" value="p450"/>
    <property type="match status" value="1"/>
</dbReference>
<dbReference type="GO" id="GO:0020037">
    <property type="term" value="F:heme binding"/>
    <property type="evidence" value="ECO:0007669"/>
    <property type="project" value="InterPro"/>
</dbReference>
<evidence type="ECO:0000256" key="4">
    <source>
        <dbReference type="ARBA" id="ARBA00022723"/>
    </source>
</evidence>
<reference evidence="8 9" key="1">
    <citation type="journal article" date="2016" name="Nat. Commun.">
        <title>Ectomycorrhizal ecology is imprinted in the genome of the dominant symbiotic fungus Cenococcum geophilum.</title>
        <authorList>
            <consortium name="DOE Joint Genome Institute"/>
            <person name="Peter M."/>
            <person name="Kohler A."/>
            <person name="Ohm R.A."/>
            <person name="Kuo A."/>
            <person name="Krutzmann J."/>
            <person name="Morin E."/>
            <person name="Arend M."/>
            <person name="Barry K.W."/>
            <person name="Binder M."/>
            <person name="Choi C."/>
            <person name="Clum A."/>
            <person name="Copeland A."/>
            <person name="Grisel N."/>
            <person name="Haridas S."/>
            <person name="Kipfer T."/>
            <person name="LaButti K."/>
            <person name="Lindquist E."/>
            <person name="Lipzen A."/>
            <person name="Maire R."/>
            <person name="Meier B."/>
            <person name="Mihaltcheva S."/>
            <person name="Molinier V."/>
            <person name="Murat C."/>
            <person name="Poggeler S."/>
            <person name="Quandt C.A."/>
            <person name="Sperisen C."/>
            <person name="Tritt A."/>
            <person name="Tisserant E."/>
            <person name="Crous P.W."/>
            <person name="Henrissat B."/>
            <person name="Nehls U."/>
            <person name="Egli S."/>
            <person name="Spatafora J.W."/>
            <person name="Grigoriev I.V."/>
            <person name="Martin F.M."/>
        </authorList>
    </citation>
    <scope>NUCLEOTIDE SEQUENCE [LARGE SCALE GENOMIC DNA]</scope>
    <source>
        <strain evidence="8 9">CBS 207.34</strain>
    </source>
</reference>
<dbReference type="InterPro" id="IPR017972">
    <property type="entry name" value="Cyt_P450_CS"/>
</dbReference>
<dbReference type="InterPro" id="IPR050121">
    <property type="entry name" value="Cytochrome_P450_monoxygenase"/>
</dbReference>
<dbReference type="InterPro" id="IPR036396">
    <property type="entry name" value="Cyt_P450_sf"/>
</dbReference>
<dbReference type="PANTHER" id="PTHR24305:SF210">
    <property type="entry name" value="CYTOCHROME P450 MONOOXYGENASE ASQL-RELATED"/>
    <property type="match status" value="1"/>
</dbReference>
<dbReference type="GO" id="GO:0004497">
    <property type="term" value="F:monooxygenase activity"/>
    <property type="evidence" value="ECO:0007669"/>
    <property type="project" value="UniProtKB-KW"/>
</dbReference>
<dbReference type="PRINTS" id="PR00385">
    <property type="entry name" value="P450"/>
</dbReference>
<dbReference type="PROSITE" id="PS00086">
    <property type="entry name" value="CYTOCHROME_P450"/>
    <property type="match status" value="1"/>
</dbReference>
<evidence type="ECO:0000256" key="3">
    <source>
        <dbReference type="ARBA" id="ARBA00022617"/>
    </source>
</evidence>
<keyword evidence="9" id="KW-1185">Reference proteome</keyword>
<dbReference type="GO" id="GO:0016705">
    <property type="term" value="F:oxidoreductase activity, acting on paired donors, with incorporation or reduction of molecular oxygen"/>
    <property type="evidence" value="ECO:0007669"/>
    <property type="project" value="InterPro"/>
</dbReference>
<evidence type="ECO:0000256" key="5">
    <source>
        <dbReference type="ARBA" id="ARBA00023004"/>
    </source>
</evidence>
<comment type="similarity">
    <text evidence="2 7">Belongs to the cytochrome P450 family.</text>
</comment>
<keyword evidence="5 6" id="KW-0408">Iron</keyword>
<evidence type="ECO:0000256" key="7">
    <source>
        <dbReference type="RuleBase" id="RU000461"/>
    </source>
</evidence>
<keyword evidence="4 6" id="KW-0479">Metal-binding</keyword>
<dbReference type="SUPFAM" id="SSF48264">
    <property type="entry name" value="Cytochrome P450"/>
    <property type="match status" value="1"/>
</dbReference>
<gene>
    <name evidence="8" type="ORF">AOQ84DRAFT_375670</name>
</gene>
<keyword evidence="7" id="KW-0503">Monooxygenase</keyword>
<sequence length="494" mass="56006">MLLGALPSIALAIVVRRLWFHPLSKFPGPKIWAASRLPYVISLIKGTLNRDMLRFHEMYGGIIRLAPNELSFAQEQAWKDIYSYRPGHKETKKDPVWYIAPNSMPQNIVTTTDRKVRARMRKLLSPSFNEQSLLKQQPVLEAYAEILMNRLKDLTAASEAKGEGVVVNMLDWVNFFTVDVIGDLALGESFNCLQGSAYHPWVRTLHNFLKGMVYASVARFFPLTESLLQAMLPRQVLEKQKVHIDFTNEKILQRLESKADRPDFITPFLNEMNSHTEKMSLGEIQSTFAIVLVAGSETTATSLCGTLFELAKNPLVQEKLYLALRSRFQSEAEITAEATKGIPYLDAVINEALRLCFAIPGGLPRVVPEGGDTYVGEFVPGGTSISIRPYVVLRSNKYFTKPNDYVPERWLPAEERPAQFAADNLAVSQPFSVGPTNCLGKPLAWAEMRLLIARVIWFYDISMVKERPFDWDSQRIIMVVEKNPLWLKLKPRKS</sequence>
<name>A0A8E2F304_9PEZI</name>
<comment type="cofactor">
    <cofactor evidence="1 6">
        <name>heme</name>
        <dbReference type="ChEBI" id="CHEBI:30413"/>
    </cofactor>
</comment>
<organism evidence="8 9">
    <name type="scientific">Glonium stellatum</name>
    <dbReference type="NCBI Taxonomy" id="574774"/>
    <lineage>
        <taxon>Eukaryota</taxon>
        <taxon>Fungi</taxon>
        <taxon>Dikarya</taxon>
        <taxon>Ascomycota</taxon>
        <taxon>Pezizomycotina</taxon>
        <taxon>Dothideomycetes</taxon>
        <taxon>Pleosporomycetidae</taxon>
        <taxon>Gloniales</taxon>
        <taxon>Gloniaceae</taxon>
        <taxon>Glonium</taxon>
    </lineage>
</organism>
<dbReference type="InterPro" id="IPR002401">
    <property type="entry name" value="Cyt_P450_E_grp-I"/>
</dbReference>
<dbReference type="PRINTS" id="PR00463">
    <property type="entry name" value="EP450I"/>
</dbReference>
<keyword evidence="7" id="KW-0560">Oxidoreductase</keyword>
<protein>
    <submittedName>
        <fullName evidence="8">Putative RNA polymerase II mediator complex component Srb8</fullName>
    </submittedName>
</protein>
<dbReference type="InterPro" id="IPR001128">
    <property type="entry name" value="Cyt_P450"/>
</dbReference>
<evidence type="ECO:0000256" key="6">
    <source>
        <dbReference type="PIRSR" id="PIRSR602401-1"/>
    </source>
</evidence>
<feature type="binding site" description="axial binding residue" evidence="6">
    <location>
        <position position="438"/>
    </location>
    <ligand>
        <name>heme</name>
        <dbReference type="ChEBI" id="CHEBI:30413"/>
    </ligand>
    <ligandPart>
        <name>Fe</name>
        <dbReference type="ChEBI" id="CHEBI:18248"/>
    </ligandPart>
</feature>
<dbReference type="AlphaFoldDB" id="A0A8E2F304"/>
<evidence type="ECO:0000313" key="9">
    <source>
        <dbReference type="Proteomes" id="UP000250140"/>
    </source>
</evidence>
<keyword evidence="3 6" id="KW-0349">Heme</keyword>
<evidence type="ECO:0000256" key="1">
    <source>
        <dbReference type="ARBA" id="ARBA00001971"/>
    </source>
</evidence>
<proteinExistence type="inferred from homology"/>
<accession>A0A8E2F304</accession>
<dbReference type="Proteomes" id="UP000250140">
    <property type="component" value="Unassembled WGS sequence"/>
</dbReference>
<evidence type="ECO:0000256" key="2">
    <source>
        <dbReference type="ARBA" id="ARBA00010617"/>
    </source>
</evidence>